<evidence type="ECO:0000313" key="1">
    <source>
        <dbReference type="EMBL" id="KAH3674302.1"/>
    </source>
</evidence>
<name>A0A9P8PLX6_WICPI</name>
<gene>
    <name evidence="1" type="ORF">WICPIJ_009581</name>
</gene>
<proteinExistence type="predicted"/>
<dbReference type="AlphaFoldDB" id="A0A9P8PLX6"/>
<accession>A0A9P8PLX6</accession>
<comment type="caution">
    <text evidence="1">The sequence shown here is derived from an EMBL/GenBank/DDBJ whole genome shotgun (WGS) entry which is preliminary data.</text>
</comment>
<dbReference type="Proteomes" id="UP000774326">
    <property type="component" value="Unassembled WGS sequence"/>
</dbReference>
<evidence type="ECO:0000313" key="2">
    <source>
        <dbReference type="Proteomes" id="UP000774326"/>
    </source>
</evidence>
<sequence>MNITEEISDLKTQHNLRFDENLYISLTLTLISSRHVIITTDDITKTLNETIMIIDTIWGIPASVICFDSEYQYTEAEIHQFFITGNDKLSPVYILIGLEKLSVILQKVVLQIIKRKYLKNDIEGQVYGSHEELFSFITICGADEEGFDKFYWYLRSEFWFKQHHTIQDQEQLQLPTSKEPILPDKWSSLYKLRPQIPQITILPELQRYIYDLIVHVRNHRVTHGGLPTRSIADLIYLTQALTLIFKKVSFVVPNMVKLAFRKYTPCHLRLIEKAEWEPSLRWGGDVKVAAELIRRVSVEHVVEHVLNMVSVPI</sequence>
<reference evidence="1" key="2">
    <citation type="submission" date="2021-01" db="EMBL/GenBank/DDBJ databases">
        <authorList>
            <person name="Schikora-Tamarit M.A."/>
        </authorList>
    </citation>
    <scope>NUCLEOTIDE SEQUENCE</scope>
    <source>
        <strain evidence="1">CBS2887</strain>
    </source>
</reference>
<organism evidence="1 2">
    <name type="scientific">Wickerhamomyces pijperi</name>
    <name type="common">Yeast</name>
    <name type="synonym">Pichia pijperi</name>
    <dbReference type="NCBI Taxonomy" id="599730"/>
    <lineage>
        <taxon>Eukaryota</taxon>
        <taxon>Fungi</taxon>
        <taxon>Dikarya</taxon>
        <taxon>Ascomycota</taxon>
        <taxon>Saccharomycotina</taxon>
        <taxon>Saccharomycetes</taxon>
        <taxon>Phaffomycetales</taxon>
        <taxon>Wickerhamomycetaceae</taxon>
        <taxon>Wickerhamomyces</taxon>
    </lineage>
</organism>
<reference evidence="1" key="1">
    <citation type="journal article" date="2021" name="Open Biol.">
        <title>Shared evolutionary footprints suggest mitochondrial oxidative damage underlies multiple complex I losses in fungi.</title>
        <authorList>
            <person name="Schikora-Tamarit M.A."/>
            <person name="Marcet-Houben M."/>
            <person name="Nosek J."/>
            <person name="Gabaldon T."/>
        </authorList>
    </citation>
    <scope>NUCLEOTIDE SEQUENCE</scope>
    <source>
        <strain evidence="1">CBS2887</strain>
    </source>
</reference>
<dbReference type="OrthoDB" id="5582146at2759"/>
<protein>
    <submittedName>
        <fullName evidence="1">Uncharacterized protein</fullName>
    </submittedName>
</protein>
<keyword evidence="2" id="KW-1185">Reference proteome</keyword>
<dbReference type="EMBL" id="JAEUBG010005535">
    <property type="protein sequence ID" value="KAH3674302.1"/>
    <property type="molecule type" value="Genomic_DNA"/>
</dbReference>